<protein>
    <recommendedName>
        <fullName evidence="6">Exoribonuclease phosphorolytic domain-containing protein</fullName>
    </recommendedName>
</protein>
<feature type="domain" description="Exoribonuclease phosphorolytic" evidence="6">
    <location>
        <begin position="18"/>
        <end position="142"/>
    </location>
</feature>
<keyword evidence="4" id="KW-0271">Exosome</keyword>
<dbReference type="InterPro" id="IPR050080">
    <property type="entry name" value="RNase_PH"/>
</dbReference>
<dbReference type="Gene3D" id="3.30.230.70">
    <property type="entry name" value="GHMP Kinase, N-terminal domain"/>
    <property type="match status" value="1"/>
</dbReference>
<dbReference type="EMBL" id="JABELV010000021">
    <property type="protein sequence ID" value="KAG7563091.1"/>
    <property type="molecule type" value="Genomic_DNA"/>
</dbReference>
<dbReference type="GO" id="GO:0006364">
    <property type="term" value="P:rRNA processing"/>
    <property type="evidence" value="ECO:0007669"/>
    <property type="project" value="UniProtKB-KW"/>
</dbReference>
<dbReference type="GO" id="GO:0000176">
    <property type="term" value="C:nuclear exosome (RNase complex)"/>
    <property type="evidence" value="ECO:0007669"/>
    <property type="project" value="TreeGrafter"/>
</dbReference>
<proteinExistence type="inferred from homology"/>
<comment type="caution">
    <text evidence="7">The sequence shown here is derived from an EMBL/GenBank/DDBJ whole genome shotgun (WGS) entry which is preliminary data.</text>
</comment>
<dbReference type="GO" id="GO:0071028">
    <property type="term" value="P:nuclear mRNA surveillance"/>
    <property type="evidence" value="ECO:0007669"/>
    <property type="project" value="TreeGrafter"/>
</dbReference>
<comment type="subcellular location">
    <subcellularLocation>
        <location evidence="1">Nucleus</location>
    </subcellularLocation>
</comment>
<dbReference type="GO" id="GO:0034475">
    <property type="term" value="P:U4 snRNA 3'-end processing"/>
    <property type="evidence" value="ECO:0007669"/>
    <property type="project" value="TreeGrafter"/>
</dbReference>
<dbReference type="GO" id="GO:0005730">
    <property type="term" value="C:nucleolus"/>
    <property type="evidence" value="ECO:0007669"/>
    <property type="project" value="TreeGrafter"/>
</dbReference>
<dbReference type="InterPro" id="IPR027408">
    <property type="entry name" value="PNPase/RNase_PH_dom_sf"/>
</dbReference>
<dbReference type="InterPro" id="IPR020568">
    <property type="entry name" value="Ribosomal_Su5_D2-typ_SF"/>
</dbReference>
<evidence type="ECO:0000256" key="2">
    <source>
        <dbReference type="ARBA" id="ARBA00006678"/>
    </source>
</evidence>
<accession>A0A8K0JPX0</accession>
<sequence>MAQNEEYRRSDGRGATTMRKLGIEIGGLSKSDGSARFGFGAEQVIAGFHGPSEADRRDELIDRAALRISHRPLESIPGVSSKAIAASLESIYLPLLNVHAFPKASLQLTLQSNTSGSSSLNHSSMAARATCINAATLAIMDGGSVDLLGVPVACAIAVVPSRPRSKRYDFDASYVTLDGTTPNEDVEDEEDEGGVTMILDPTLEEEKIAKSRFVFAWAFGAGLGRKGLGSENVYLESEGAFDNVQFQNAYNASRIACEQILREIRDKASEGR</sequence>
<comment type="similarity">
    <text evidence="2">Belongs to the RNase PH family.</text>
</comment>
<dbReference type="PANTHER" id="PTHR11953">
    <property type="entry name" value="EXOSOME COMPLEX COMPONENT"/>
    <property type="match status" value="1"/>
</dbReference>
<keyword evidence="8" id="KW-1185">Reference proteome</keyword>
<name>A0A8K0JPX0_9TREE</name>
<dbReference type="GO" id="GO:0016075">
    <property type="term" value="P:rRNA catabolic process"/>
    <property type="evidence" value="ECO:0007669"/>
    <property type="project" value="TreeGrafter"/>
</dbReference>
<keyword evidence="3" id="KW-0698">rRNA processing</keyword>
<reference evidence="7" key="1">
    <citation type="submission" date="2020-04" db="EMBL/GenBank/DDBJ databases">
        <title>Analysis of mating type loci in Filobasidium floriforme.</title>
        <authorList>
            <person name="Nowrousian M."/>
        </authorList>
    </citation>
    <scope>NUCLEOTIDE SEQUENCE</scope>
    <source>
        <strain evidence="7">CBS 6242</strain>
    </source>
</reference>
<dbReference type="SUPFAM" id="SSF54211">
    <property type="entry name" value="Ribosomal protein S5 domain 2-like"/>
    <property type="match status" value="1"/>
</dbReference>
<dbReference type="Pfam" id="PF01138">
    <property type="entry name" value="RNase_PH"/>
    <property type="match status" value="1"/>
</dbReference>
<dbReference type="GO" id="GO:0003723">
    <property type="term" value="F:RNA binding"/>
    <property type="evidence" value="ECO:0007669"/>
    <property type="project" value="TreeGrafter"/>
</dbReference>
<dbReference type="AlphaFoldDB" id="A0A8K0JPX0"/>
<dbReference type="GO" id="GO:0071051">
    <property type="term" value="P:poly(A)-dependent snoRNA 3'-end processing"/>
    <property type="evidence" value="ECO:0007669"/>
    <property type="project" value="TreeGrafter"/>
</dbReference>
<evidence type="ECO:0000256" key="3">
    <source>
        <dbReference type="ARBA" id="ARBA00022552"/>
    </source>
</evidence>
<dbReference type="PANTHER" id="PTHR11953:SF1">
    <property type="entry name" value="EXOSOME COMPLEX COMPONENT RRP46"/>
    <property type="match status" value="1"/>
</dbReference>
<organism evidence="7 8">
    <name type="scientific">Filobasidium floriforme</name>
    <dbReference type="NCBI Taxonomy" id="5210"/>
    <lineage>
        <taxon>Eukaryota</taxon>
        <taxon>Fungi</taxon>
        <taxon>Dikarya</taxon>
        <taxon>Basidiomycota</taxon>
        <taxon>Agaricomycotina</taxon>
        <taxon>Tremellomycetes</taxon>
        <taxon>Filobasidiales</taxon>
        <taxon>Filobasidiaceae</taxon>
        <taxon>Filobasidium</taxon>
    </lineage>
</organism>
<evidence type="ECO:0000313" key="8">
    <source>
        <dbReference type="Proteomes" id="UP000812966"/>
    </source>
</evidence>
<evidence type="ECO:0000256" key="1">
    <source>
        <dbReference type="ARBA" id="ARBA00004123"/>
    </source>
</evidence>
<evidence type="ECO:0000256" key="4">
    <source>
        <dbReference type="ARBA" id="ARBA00022835"/>
    </source>
</evidence>
<dbReference type="Proteomes" id="UP000812966">
    <property type="component" value="Unassembled WGS sequence"/>
</dbReference>
<evidence type="ECO:0000313" key="7">
    <source>
        <dbReference type="EMBL" id="KAG7563091.1"/>
    </source>
</evidence>
<keyword evidence="5" id="KW-0539">Nucleus</keyword>
<dbReference type="SUPFAM" id="SSF55666">
    <property type="entry name" value="Ribonuclease PH domain 2-like"/>
    <property type="match status" value="1"/>
</dbReference>
<dbReference type="GO" id="GO:0000177">
    <property type="term" value="C:cytoplasmic exosome (RNase complex)"/>
    <property type="evidence" value="ECO:0007669"/>
    <property type="project" value="TreeGrafter"/>
</dbReference>
<gene>
    <name evidence="7" type="ORF">FFLO_01523</name>
</gene>
<evidence type="ECO:0000256" key="5">
    <source>
        <dbReference type="ARBA" id="ARBA00023242"/>
    </source>
</evidence>
<evidence type="ECO:0000259" key="6">
    <source>
        <dbReference type="Pfam" id="PF01138"/>
    </source>
</evidence>
<dbReference type="InterPro" id="IPR001247">
    <property type="entry name" value="ExoRNase_PH_dom1"/>
</dbReference>
<dbReference type="InterPro" id="IPR036345">
    <property type="entry name" value="ExoRNase_PH_dom2_sf"/>
</dbReference>
<dbReference type="OrthoDB" id="27298at2759"/>